<keyword evidence="13 22" id="KW-0067">ATP-binding</keyword>
<dbReference type="AlphaFoldDB" id="A0A1B1U4I3"/>
<keyword evidence="14 23" id="KW-0460">Magnesium</keyword>
<evidence type="ECO:0000256" key="4">
    <source>
        <dbReference type="ARBA" id="ARBA00017575"/>
    </source>
</evidence>
<feature type="transmembrane region" description="Helical" evidence="24">
    <location>
        <begin position="37"/>
        <end position="54"/>
    </location>
</feature>
<name>A0A1B1U4I3_9HELI</name>
<dbReference type="GO" id="GO:0006654">
    <property type="term" value="P:phosphatidic acid biosynthetic process"/>
    <property type="evidence" value="ECO:0007669"/>
    <property type="project" value="InterPro"/>
</dbReference>
<proteinExistence type="inferred from homology"/>
<dbReference type="EC" id="2.7.1.107" evidence="3 24"/>
<dbReference type="PANTHER" id="PTHR34299">
    <property type="entry name" value="DIACYLGLYCEROL KINASE"/>
    <property type="match status" value="1"/>
</dbReference>
<feature type="binding site" evidence="22">
    <location>
        <begin position="100"/>
        <end position="101"/>
    </location>
    <ligand>
        <name>ATP</name>
        <dbReference type="ChEBI" id="CHEBI:30616"/>
    </ligand>
</feature>
<comment type="subcellular location">
    <subcellularLocation>
        <location evidence="1">Cell inner membrane</location>
        <topology evidence="1">Multi-pass membrane protein</topology>
    </subcellularLocation>
</comment>
<dbReference type="Gene3D" id="1.10.287.3610">
    <property type="match status" value="1"/>
</dbReference>
<evidence type="ECO:0000256" key="10">
    <source>
        <dbReference type="ARBA" id="ARBA00022723"/>
    </source>
</evidence>
<reference evidence="26" key="1">
    <citation type="submission" date="2016-07" db="EMBL/GenBank/DDBJ databases">
        <authorList>
            <person name="Florea S."/>
            <person name="Webb J.S."/>
            <person name="Jaromczyk J."/>
            <person name="Schardl C.L."/>
        </authorList>
    </citation>
    <scope>NUCLEOTIDE SEQUENCE [LARGE SCALE GENOMIC DNA]</scope>
    <source>
        <strain evidence="26">MIT 01-6242</strain>
    </source>
</reference>
<protein>
    <recommendedName>
        <fullName evidence="4 24">Diacylglycerol kinase</fullName>
        <ecNumber evidence="3 24">2.7.1.107</ecNumber>
    </recommendedName>
</protein>
<evidence type="ECO:0000256" key="12">
    <source>
        <dbReference type="ARBA" id="ARBA00022777"/>
    </source>
</evidence>
<evidence type="ECO:0000256" key="13">
    <source>
        <dbReference type="ARBA" id="ARBA00022840"/>
    </source>
</evidence>
<dbReference type="PANTHER" id="PTHR34299:SF1">
    <property type="entry name" value="DIACYLGLYCEROL KINASE"/>
    <property type="match status" value="1"/>
</dbReference>
<keyword evidence="11 22" id="KW-0547">Nucleotide-binding</keyword>
<feature type="binding site" evidence="21">
    <location>
        <position position="15"/>
    </location>
    <ligand>
        <name>substrate</name>
    </ligand>
</feature>
<evidence type="ECO:0000256" key="2">
    <source>
        <dbReference type="ARBA" id="ARBA00005967"/>
    </source>
</evidence>
<evidence type="ECO:0000256" key="7">
    <source>
        <dbReference type="ARBA" id="ARBA00022519"/>
    </source>
</evidence>
<evidence type="ECO:0000256" key="11">
    <source>
        <dbReference type="ARBA" id="ARBA00022741"/>
    </source>
</evidence>
<organism evidence="25 26">
    <name type="scientific">Helicobacter enhydrae</name>
    <dbReference type="NCBI Taxonomy" id="222136"/>
    <lineage>
        <taxon>Bacteria</taxon>
        <taxon>Pseudomonadati</taxon>
        <taxon>Campylobacterota</taxon>
        <taxon>Epsilonproteobacteria</taxon>
        <taxon>Campylobacterales</taxon>
        <taxon>Helicobacteraceae</taxon>
        <taxon>Helicobacter</taxon>
    </lineage>
</organism>
<keyword evidence="16 24" id="KW-0443">Lipid metabolism</keyword>
<keyword evidence="10 23" id="KW-0479">Metal-binding</keyword>
<feature type="binding site" evidence="23">
    <location>
        <position position="34"/>
    </location>
    <ligand>
        <name>a divalent metal cation</name>
        <dbReference type="ChEBI" id="CHEBI:60240"/>
    </ligand>
</feature>
<keyword evidence="12 24" id="KW-0418">Kinase</keyword>
<evidence type="ECO:0000256" key="5">
    <source>
        <dbReference type="ARBA" id="ARBA00022475"/>
    </source>
</evidence>
<keyword evidence="17 24" id="KW-0472">Membrane</keyword>
<evidence type="ECO:0000256" key="17">
    <source>
        <dbReference type="ARBA" id="ARBA00023136"/>
    </source>
</evidence>
<dbReference type="GO" id="GO:0004143">
    <property type="term" value="F:ATP-dependent diacylglycerol kinase activity"/>
    <property type="evidence" value="ECO:0007669"/>
    <property type="project" value="UniProtKB-EC"/>
</dbReference>
<sequence length="129" mass="14412">MSLRNDKKGKGGLRRIYNAFFYSLSGLKSAWIDESAFRQVVLLSVLGICIAPFLSTSWVECVLLVLSCVLMIICELINSAIENAVDFTSLELHPFAKKAKDMGSAIQLCSIVFFLFVWGSFLFCRVWGS</sequence>
<evidence type="ECO:0000256" key="18">
    <source>
        <dbReference type="ARBA" id="ARBA00023209"/>
    </source>
</evidence>
<dbReference type="InterPro" id="IPR036945">
    <property type="entry name" value="DAGK_sf"/>
</dbReference>
<dbReference type="GO" id="GO:0005886">
    <property type="term" value="C:plasma membrane"/>
    <property type="evidence" value="ECO:0007669"/>
    <property type="project" value="UniProtKB-SubCell"/>
</dbReference>
<evidence type="ECO:0000256" key="3">
    <source>
        <dbReference type="ARBA" id="ARBA00012133"/>
    </source>
</evidence>
<evidence type="ECO:0000256" key="24">
    <source>
        <dbReference type="RuleBase" id="RU363065"/>
    </source>
</evidence>
<dbReference type="GO" id="GO:0005524">
    <property type="term" value="F:ATP binding"/>
    <property type="evidence" value="ECO:0007669"/>
    <property type="project" value="UniProtKB-KW"/>
</dbReference>
<feature type="transmembrane region" description="Helical" evidence="24">
    <location>
        <begin position="105"/>
        <end position="128"/>
    </location>
</feature>
<feature type="transmembrane region" description="Helical" evidence="24">
    <location>
        <begin position="61"/>
        <end position="81"/>
    </location>
</feature>
<keyword evidence="6" id="KW-0444">Lipid biosynthesis</keyword>
<feature type="binding site" evidence="22">
    <location>
        <position position="15"/>
    </location>
    <ligand>
        <name>ATP</name>
        <dbReference type="ChEBI" id="CHEBI:30616"/>
    </ligand>
</feature>
<feature type="binding site" evidence="22">
    <location>
        <position position="22"/>
    </location>
    <ligand>
        <name>ATP</name>
        <dbReference type="ChEBI" id="CHEBI:30616"/>
    </ligand>
</feature>
<evidence type="ECO:0000313" key="26">
    <source>
        <dbReference type="Proteomes" id="UP000092884"/>
    </source>
</evidence>
<dbReference type="OrthoDB" id="5460798at2"/>
<evidence type="ECO:0000313" key="25">
    <source>
        <dbReference type="EMBL" id="ANV97697.1"/>
    </source>
</evidence>
<keyword evidence="18" id="KW-0594">Phospholipid biosynthesis</keyword>
<dbReference type="KEGG" id="het:BBW65_02250"/>
<accession>A0A1B1U4I3</accession>
<keyword evidence="8 24" id="KW-0808">Transferase</keyword>
<comment type="cofactor">
    <cofactor evidence="23">
        <name>Mg(2+)</name>
        <dbReference type="ChEBI" id="CHEBI:18420"/>
    </cofactor>
    <text evidence="23">Mn(2+), Zn(2+), Cd(2+) and Co(2+) support activity to lesser extents.</text>
</comment>
<dbReference type="GO" id="GO:0046872">
    <property type="term" value="F:metal ion binding"/>
    <property type="evidence" value="ECO:0007669"/>
    <property type="project" value="UniProtKB-KW"/>
</dbReference>
<feature type="binding site" evidence="22">
    <location>
        <begin position="91"/>
        <end position="93"/>
    </location>
    <ligand>
        <name>ATP</name>
        <dbReference type="ChEBI" id="CHEBI:30616"/>
    </ligand>
</feature>
<comment type="similarity">
    <text evidence="2 24">Belongs to the bacterial diacylglycerol kinase family.</text>
</comment>
<keyword evidence="19 24" id="KW-1208">Phospholipid metabolism</keyword>
<keyword evidence="9 24" id="KW-0812">Transmembrane</keyword>
<keyword evidence="26" id="KW-1185">Reference proteome</keyword>
<evidence type="ECO:0000256" key="14">
    <source>
        <dbReference type="ARBA" id="ARBA00022842"/>
    </source>
</evidence>
<comment type="catalytic activity">
    <reaction evidence="24">
        <text>a 1,2-diacyl-sn-glycerol + ATP = a 1,2-diacyl-sn-glycero-3-phosphate + ADP + H(+)</text>
        <dbReference type="Rhea" id="RHEA:10272"/>
        <dbReference type="ChEBI" id="CHEBI:15378"/>
        <dbReference type="ChEBI" id="CHEBI:17815"/>
        <dbReference type="ChEBI" id="CHEBI:30616"/>
        <dbReference type="ChEBI" id="CHEBI:58608"/>
        <dbReference type="ChEBI" id="CHEBI:456216"/>
        <dbReference type="EC" id="2.7.1.107"/>
    </reaction>
</comment>
<keyword evidence="15 24" id="KW-1133">Transmembrane helix</keyword>
<feature type="binding site" evidence="23">
    <location>
        <position position="82"/>
    </location>
    <ligand>
        <name>a divalent metal cation</name>
        <dbReference type="ChEBI" id="CHEBI:60240"/>
    </ligand>
</feature>
<gene>
    <name evidence="25" type="ORF">BBW65_02250</name>
</gene>
<evidence type="ECO:0000256" key="21">
    <source>
        <dbReference type="PIRSR" id="PIRSR600829-2"/>
    </source>
</evidence>
<dbReference type="PROSITE" id="PS01069">
    <property type="entry name" value="DAGK_PROKAR"/>
    <property type="match status" value="1"/>
</dbReference>
<keyword evidence="5" id="KW-1003">Cell membrane</keyword>
<evidence type="ECO:0000256" key="23">
    <source>
        <dbReference type="PIRSR" id="PIRSR600829-4"/>
    </source>
</evidence>
<feature type="binding site" evidence="22">
    <location>
        <position position="34"/>
    </location>
    <ligand>
        <name>ATP</name>
        <dbReference type="ChEBI" id="CHEBI:30616"/>
    </ligand>
</feature>
<feature type="active site" description="Proton acceptor" evidence="20">
    <location>
        <position position="75"/>
    </location>
</feature>
<evidence type="ECO:0000256" key="15">
    <source>
        <dbReference type="ARBA" id="ARBA00022989"/>
    </source>
</evidence>
<evidence type="ECO:0000256" key="8">
    <source>
        <dbReference type="ARBA" id="ARBA00022679"/>
    </source>
</evidence>
<dbReference type="Proteomes" id="UP000092884">
    <property type="component" value="Chromosome"/>
</dbReference>
<feature type="binding site" evidence="21">
    <location>
        <position position="75"/>
    </location>
    <ligand>
        <name>substrate</name>
    </ligand>
</feature>
<evidence type="ECO:0000256" key="1">
    <source>
        <dbReference type="ARBA" id="ARBA00004429"/>
    </source>
</evidence>
<evidence type="ECO:0000256" key="9">
    <source>
        <dbReference type="ARBA" id="ARBA00022692"/>
    </source>
</evidence>
<dbReference type="Pfam" id="PF01219">
    <property type="entry name" value="DAGK_prokar"/>
    <property type="match status" value="1"/>
</dbReference>
<evidence type="ECO:0000256" key="20">
    <source>
        <dbReference type="PIRSR" id="PIRSR600829-1"/>
    </source>
</evidence>
<dbReference type="EMBL" id="CP016503">
    <property type="protein sequence ID" value="ANV97697.1"/>
    <property type="molecule type" value="Genomic_DNA"/>
</dbReference>
<dbReference type="CDD" id="cd14264">
    <property type="entry name" value="DAGK_IM"/>
    <property type="match status" value="1"/>
</dbReference>
<evidence type="ECO:0000256" key="16">
    <source>
        <dbReference type="ARBA" id="ARBA00023098"/>
    </source>
</evidence>
<evidence type="ECO:0000256" key="22">
    <source>
        <dbReference type="PIRSR" id="PIRSR600829-3"/>
    </source>
</evidence>
<evidence type="ECO:0000256" key="6">
    <source>
        <dbReference type="ARBA" id="ARBA00022516"/>
    </source>
</evidence>
<evidence type="ECO:0000256" key="19">
    <source>
        <dbReference type="ARBA" id="ARBA00023264"/>
    </source>
</evidence>
<feature type="binding site" evidence="22">
    <location>
        <position position="82"/>
    </location>
    <ligand>
        <name>ATP</name>
        <dbReference type="ChEBI" id="CHEBI:30616"/>
    </ligand>
</feature>
<keyword evidence="7" id="KW-0997">Cell inner membrane</keyword>
<dbReference type="STRING" id="222136.BBW65_02250"/>
<feature type="binding site" evidence="21">
    <location>
        <position position="104"/>
    </location>
    <ligand>
        <name>substrate</name>
    </ligand>
</feature>
<dbReference type="InterPro" id="IPR033718">
    <property type="entry name" value="DAGK_prok"/>
</dbReference>
<comment type="function">
    <text evidence="24">Catalyzes the ATP-dependent phosphorylation of sn-l,2-diacylglycerol (DAG) to phosphatidic acid. Involved in the recycling of diacylglycerol produced as a by-product during membrane-derived oligosaccharide (MDO) biosynthesis.</text>
</comment>
<dbReference type="InterPro" id="IPR000829">
    <property type="entry name" value="DAGK"/>
</dbReference>